<keyword evidence="2" id="KW-0472">Membrane</keyword>
<proteinExistence type="predicted"/>
<dbReference type="OrthoDB" id="3692311at2759"/>
<reference evidence="3" key="1">
    <citation type="submission" date="2021-05" db="EMBL/GenBank/DDBJ databases">
        <authorList>
            <person name="Stam R."/>
        </authorList>
    </citation>
    <scope>NUCLEOTIDE SEQUENCE</scope>
    <source>
        <strain evidence="3">CS162</strain>
    </source>
</reference>
<dbReference type="RefSeq" id="XP_043172817.1">
    <property type="nucleotide sequence ID" value="XM_043316882.1"/>
</dbReference>
<dbReference type="GeneID" id="67021449"/>
<accession>A0A8J2IHT8</accession>
<feature type="region of interest" description="Disordered" evidence="1">
    <location>
        <begin position="579"/>
        <end position="599"/>
    </location>
</feature>
<feature type="transmembrane region" description="Helical" evidence="2">
    <location>
        <begin position="495"/>
        <end position="518"/>
    </location>
</feature>
<gene>
    <name evidence="3" type="ORF">ALTATR162_LOCUS9249</name>
</gene>
<evidence type="ECO:0000256" key="1">
    <source>
        <dbReference type="SAM" id="MobiDB-lite"/>
    </source>
</evidence>
<evidence type="ECO:0000313" key="4">
    <source>
        <dbReference type="Proteomes" id="UP000676310"/>
    </source>
</evidence>
<protein>
    <submittedName>
        <fullName evidence="3">Uncharacterized protein</fullName>
    </submittedName>
</protein>
<evidence type="ECO:0000256" key="2">
    <source>
        <dbReference type="SAM" id="Phobius"/>
    </source>
</evidence>
<sequence length="599" mass="66712">MPIGSMIWYVIVDMALLAVSIAFLAFAWCVVLYDQKPTSFHRQAAERLEQASKWGPTMYPILFASVVGRATHAILLWGLETGQRIAILDILAGSTSLTSTVVSQFHLRMVSYAGLGLIAIWMLSPVGGQSSFRQIKFGSRDTSENATYLYVAPGPQMWVPDGGTSESILNSMFVAALLSSATQKGSPRDAWGHIEVPRIQHYENTSTPNDQGWYKASDGTGDDYSSLIGIPMSGMDSMEYIDYAATIEAMYFHLNCDNSSTPDDVHFEFNHNESRFGNLSWNEDTTERARIPADDLKPFAFTLKWATFGALNCTIETTYVEVAVSCATYAACAAPLVRRSRLKHPPVAYTLLGLEYGLNGTMWEKAILSSSQLFSRGYLYNLEDPRSSPDNFGQPSQPPPHKAAIRLGQMLNTYWAAMNGKNVLTSGLNEVTVWADNTTSWKYQDGSQDMTEHGGQNGTKPIYTIRYSVELAYLARAWYSRGTKRSDTEVFQAHWGWVITLMVSSTVLITASLIPFYLRTFFLRGPDILMNISSLSTRESTYLALPTTGTHLDALERSRYLKDVRIRLKDVEKDNETGSLAIGQMEGDHTPLKKGRKYV</sequence>
<dbReference type="Proteomes" id="UP000676310">
    <property type="component" value="Unassembled WGS sequence"/>
</dbReference>
<evidence type="ECO:0000313" key="3">
    <source>
        <dbReference type="EMBL" id="CAG5179424.1"/>
    </source>
</evidence>
<dbReference type="AlphaFoldDB" id="A0A8J2IHT8"/>
<feature type="transmembrane region" description="Helical" evidence="2">
    <location>
        <begin position="109"/>
        <end position="127"/>
    </location>
</feature>
<name>A0A8J2IHT8_9PLEO</name>
<keyword evidence="2" id="KW-1133">Transmembrane helix</keyword>
<keyword evidence="4" id="KW-1185">Reference proteome</keyword>
<organism evidence="3 4">
    <name type="scientific">Alternaria atra</name>
    <dbReference type="NCBI Taxonomy" id="119953"/>
    <lineage>
        <taxon>Eukaryota</taxon>
        <taxon>Fungi</taxon>
        <taxon>Dikarya</taxon>
        <taxon>Ascomycota</taxon>
        <taxon>Pezizomycotina</taxon>
        <taxon>Dothideomycetes</taxon>
        <taxon>Pleosporomycetidae</taxon>
        <taxon>Pleosporales</taxon>
        <taxon>Pleosporineae</taxon>
        <taxon>Pleosporaceae</taxon>
        <taxon>Alternaria</taxon>
        <taxon>Alternaria sect. Ulocladioides</taxon>
    </lineage>
</organism>
<feature type="transmembrane region" description="Helical" evidence="2">
    <location>
        <begin position="6"/>
        <end position="33"/>
    </location>
</feature>
<comment type="caution">
    <text evidence="3">The sequence shown here is derived from an EMBL/GenBank/DDBJ whole genome shotgun (WGS) entry which is preliminary data.</text>
</comment>
<keyword evidence="2" id="KW-0812">Transmembrane</keyword>
<dbReference type="EMBL" id="CAJRGZ010000023">
    <property type="protein sequence ID" value="CAG5179424.1"/>
    <property type="molecule type" value="Genomic_DNA"/>
</dbReference>